<dbReference type="EMBL" id="AUZX01000527">
    <property type="protein sequence ID" value="EQD80623.1"/>
    <property type="molecule type" value="Genomic_DNA"/>
</dbReference>
<protein>
    <submittedName>
        <fullName evidence="2">Short chain enoyl-CoA hydratase</fullName>
    </submittedName>
</protein>
<reference evidence="2" key="1">
    <citation type="submission" date="2013-08" db="EMBL/GenBank/DDBJ databases">
        <authorList>
            <person name="Mendez C."/>
            <person name="Richter M."/>
            <person name="Ferrer M."/>
            <person name="Sanchez J."/>
        </authorList>
    </citation>
    <scope>NUCLEOTIDE SEQUENCE</scope>
</reference>
<dbReference type="CDD" id="cd06558">
    <property type="entry name" value="crotonase-like"/>
    <property type="match status" value="1"/>
</dbReference>
<dbReference type="InterPro" id="IPR029045">
    <property type="entry name" value="ClpP/crotonase-like_dom_sf"/>
</dbReference>
<feature type="non-terminal residue" evidence="2">
    <location>
        <position position="1"/>
    </location>
</feature>
<accession>T1CFV2</accession>
<comment type="caution">
    <text evidence="2">The sequence shown here is derived from an EMBL/GenBank/DDBJ whole genome shotgun (WGS) entry which is preliminary data.</text>
</comment>
<dbReference type="AlphaFoldDB" id="T1CFV2"/>
<gene>
    <name evidence="2" type="ORF">B1A_00695</name>
</gene>
<dbReference type="Pfam" id="PF00378">
    <property type="entry name" value="ECH_1"/>
    <property type="match status" value="1"/>
</dbReference>
<name>T1CFV2_9ZZZZ</name>
<sequence length="225" mass="24217">KQRWLIISNPSKLNSISKEMADSVCNELDAAERDEDIAVVLIRGEGENFSSGADLSKFEPGNEGQASEFRDSMNGIVLRMNSMSKPVIAVLHGYSMGGGLEIAESADIRIAGNGAKIGQPEIKIGINAGAGGNVILPRLIGRGKALYMMLTGEILTAQQALDFGLIDIIYEDSQLFEKSQKIAEKISSMPKEAISVCKSVLYSSEGLTVKEALELEKDGFVKLFS</sequence>
<evidence type="ECO:0000313" key="2">
    <source>
        <dbReference type="EMBL" id="EQD80623.1"/>
    </source>
</evidence>
<dbReference type="PANTHER" id="PTHR43802">
    <property type="entry name" value="ENOYL-COA HYDRATASE"/>
    <property type="match status" value="1"/>
</dbReference>
<dbReference type="PANTHER" id="PTHR43802:SF1">
    <property type="entry name" value="IP11341P-RELATED"/>
    <property type="match status" value="1"/>
</dbReference>
<dbReference type="InterPro" id="IPR001753">
    <property type="entry name" value="Enoyl-CoA_hydra/iso"/>
</dbReference>
<organism evidence="2">
    <name type="scientific">mine drainage metagenome</name>
    <dbReference type="NCBI Taxonomy" id="410659"/>
    <lineage>
        <taxon>unclassified sequences</taxon>
        <taxon>metagenomes</taxon>
        <taxon>ecological metagenomes</taxon>
    </lineage>
</organism>
<dbReference type="Gene3D" id="3.90.226.10">
    <property type="entry name" value="2-enoyl-CoA Hydratase, Chain A, domain 1"/>
    <property type="match status" value="1"/>
</dbReference>
<reference evidence="2" key="2">
    <citation type="journal article" date="2014" name="ISME J.">
        <title>Microbial stratification in low pH oxic and suboxic macroscopic growths along an acid mine drainage.</title>
        <authorList>
            <person name="Mendez-Garcia C."/>
            <person name="Mesa V."/>
            <person name="Sprenger R.R."/>
            <person name="Richter M."/>
            <person name="Diez M.S."/>
            <person name="Solano J."/>
            <person name="Bargiela R."/>
            <person name="Golyshina O.V."/>
            <person name="Manteca A."/>
            <person name="Ramos J.L."/>
            <person name="Gallego J.R."/>
            <person name="Llorente I."/>
            <person name="Martins Dos Santos V.A."/>
            <person name="Jensen O.N."/>
            <person name="Pelaez A.I."/>
            <person name="Sanchez J."/>
            <person name="Ferrer M."/>
        </authorList>
    </citation>
    <scope>NUCLEOTIDE SEQUENCE</scope>
</reference>
<evidence type="ECO:0000256" key="1">
    <source>
        <dbReference type="ARBA" id="ARBA00005254"/>
    </source>
</evidence>
<feature type="non-terminal residue" evidence="2">
    <location>
        <position position="225"/>
    </location>
</feature>
<comment type="similarity">
    <text evidence="1">Belongs to the enoyl-CoA hydratase/isomerase family.</text>
</comment>
<proteinExistence type="inferred from homology"/>
<dbReference type="SUPFAM" id="SSF52096">
    <property type="entry name" value="ClpP/crotonase"/>
    <property type="match status" value="1"/>
</dbReference>